<evidence type="ECO:0000313" key="1">
    <source>
        <dbReference type="EMBL" id="GMR49531.1"/>
    </source>
</evidence>
<protein>
    <recommendedName>
        <fullName evidence="3">C-type lectin</fullName>
    </recommendedName>
</protein>
<name>A0AAN5I3E9_9BILA</name>
<organism evidence="1 2">
    <name type="scientific">Pristionchus mayeri</name>
    <dbReference type="NCBI Taxonomy" id="1317129"/>
    <lineage>
        <taxon>Eukaryota</taxon>
        <taxon>Metazoa</taxon>
        <taxon>Ecdysozoa</taxon>
        <taxon>Nematoda</taxon>
        <taxon>Chromadorea</taxon>
        <taxon>Rhabditida</taxon>
        <taxon>Rhabditina</taxon>
        <taxon>Diplogasteromorpha</taxon>
        <taxon>Diplogasteroidea</taxon>
        <taxon>Neodiplogasteridae</taxon>
        <taxon>Pristionchus</taxon>
    </lineage>
</organism>
<reference evidence="2" key="1">
    <citation type="submission" date="2022-10" db="EMBL/GenBank/DDBJ databases">
        <title>Genome assembly of Pristionchus species.</title>
        <authorList>
            <person name="Yoshida K."/>
            <person name="Sommer R.J."/>
        </authorList>
    </citation>
    <scope>NUCLEOTIDE SEQUENCE [LARGE SCALE GENOMIC DNA]</scope>
    <source>
        <strain evidence="2">RS5460</strain>
    </source>
</reference>
<comment type="caution">
    <text evidence="1">The sequence shown here is derived from an EMBL/GenBank/DDBJ whole genome shotgun (WGS) entry which is preliminary data.</text>
</comment>
<evidence type="ECO:0008006" key="3">
    <source>
        <dbReference type="Google" id="ProtNLM"/>
    </source>
</evidence>
<dbReference type="Proteomes" id="UP001328107">
    <property type="component" value="Unassembled WGS sequence"/>
</dbReference>
<proteinExistence type="predicted"/>
<gene>
    <name evidence="1" type="ORF">PMAYCL1PPCAC_19726</name>
</gene>
<dbReference type="EMBL" id="BTRK01000004">
    <property type="protein sequence ID" value="GMR49531.1"/>
    <property type="molecule type" value="Genomic_DNA"/>
</dbReference>
<accession>A0AAN5I3E9</accession>
<sequence>MDKSAYIKIGDDELSDVSVTMDLKFDSKNNGYLGVSADSSGHTEEYDRDGKYTETFNTYYFEIQWAPTALQPAEIASNHDNCYIDIQVSYSDDEFECPDQYSAVTYNDGQHWCYIISFAVPPAHGFTYSEARELCESTGDSLPILTTDLINDSVWK</sequence>
<feature type="non-terminal residue" evidence="1">
    <location>
        <position position="156"/>
    </location>
</feature>
<evidence type="ECO:0000313" key="2">
    <source>
        <dbReference type="Proteomes" id="UP001328107"/>
    </source>
</evidence>
<dbReference type="AlphaFoldDB" id="A0AAN5I3E9"/>
<keyword evidence="2" id="KW-1185">Reference proteome</keyword>